<dbReference type="PANTHER" id="PTHR36307:SF1">
    <property type="entry name" value="FLAGELLA BASAL BODY P-RING FORMATION PROTEIN FLGA"/>
    <property type="match status" value="1"/>
</dbReference>
<comment type="similarity">
    <text evidence="1">Belongs to the FlgA family.</text>
</comment>
<dbReference type="GO" id="GO:0044780">
    <property type="term" value="P:bacterial-type flagellum assembly"/>
    <property type="evidence" value="ECO:0007669"/>
    <property type="project" value="InterPro"/>
</dbReference>
<keyword evidence="3" id="KW-0966">Cell projection</keyword>
<protein>
    <recommendedName>
        <fullName evidence="1">Flagella basal body P-ring formation protein FlgA</fullName>
    </recommendedName>
</protein>
<organism evidence="3 4">
    <name type="scientific">Povalibacter uvarum</name>
    <dbReference type="NCBI Taxonomy" id="732238"/>
    <lineage>
        <taxon>Bacteria</taxon>
        <taxon>Pseudomonadati</taxon>
        <taxon>Pseudomonadota</taxon>
        <taxon>Gammaproteobacteria</taxon>
        <taxon>Steroidobacterales</taxon>
        <taxon>Steroidobacteraceae</taxon>
        <taxon>Povalibacter</taxon>
    </lineage>
</organism>
<keyword evidence="1" id="KW-0574">Periplasm</keyword>
<sequence length="240" mass="25680">MRPRWLLATVLLGINACALAERVIVPAYSEEALKGALINLLDERLAASDVSIDRRRVLLTLSGQLRERETLAAELAAFDELAAAAPPFRISLHTPESANVEPVLRATLTATLLRDATVARRRMRKGSIVTCDSVGRERREFSRYRDALLAVPCDSGVVALRDLAAGDVVRSGDIGAAPDVAAGEAVSLGVRSGGVRITTLATALVDAHVGEVTDVRLDRPSRTLRARVTARGEAEVESAR</sequence>
<keyword evidence="4" id="KW-1185">Reference proteome</keyword>
<dbReference type="RefSeq" id="WP_184328981.1">
    <property type="nucleotide sequence ID" value="NZ_JACHHZ010000001.1"/>
</dbReference>
<evidence type="ECO:0000256" key="1">
    <source>
        <dbReference type="RuleBase" id="RU362063"/>
    </source>
</evidence>
<dbReference type="Gene3D" id="2.30.30.760">
    <property type="match status" value="1"/>
</dbReference>
<proteinExistence type="inferred from homology"/>
<evidence type="ECO:0000313" key="4">
    <source>
        <dbReference type="Proteomes" id="UP000588068"/>
    </source>
</evidence>
<keyword evidence="3" id="KW-0969">Cilium</keyword>
<dbReference type="PANTHER" id="PTHR36307">
    <property type="entry name" value="FLAGELLA BASAL BODY P-RING FORMATION PROTEIN FLGA"/>
    <property type="match status" value="1"/>
</dbReference>
<accession>A0A841HGF5</accession>
<feature type="chain" id="PRO_5033109856" description="Flagella basal body P-ring formation protein FlgA" evidence="1">
    <location>
        <begin position="21"/>
        <end position="240"/>
    </location>
</feature>
<dbReference type="Pfam" id="PF13144">
    <property type="entry name" value="ChapFlgA"/>
    <property type="match status" value="1"/>
</dbReference>
<comment type="function">
    <text evidence="1">Involved in the assembly process of the P-ring formation. It may associate with FlgF on the rod constituting a structure essential for the P-ring assembly or may act as a modulator protein for the P-ring assembly.</text>
</comment>
<dbReference type="GO" id="GO:0042597">
    <property type="term" value="C:periplasmic space"/>
    <property type="evidence" value="ECO:0007669"/>
    <property type="project" value="UniProtKB-SubCell"/>
</dbReference>
<dbReference type="InterPro" id="IPR039246">
    <property type="entry name" value="Flagellar_FlgA"/>
</dbReference>
<keyword evidence="1" id="KW-1005">Bacterial flagellum biogenesis</keyword>
<gene>
    <name evidence="3" type="ORF">HNQ60_000011</name>
</gene>
<evidence type="ECO:0000313" key="3">
    <source>
        <dbReference type="EMBL" id="MBB6091165.1"/>
    </source>
</evidence>
<evidence type="ECO:0000259" key="2">
    <source>
        <dbReference type="Pfam" id="PF13144"/>
    </source>
</evidence>
<dbReference type="InterPro" id="IPR017585">
    <property type="entry name" value="SAF_FlgA"/>
</dbReference>
<comment type="caution">
    <text evidence="3">The sequence shown here is derived from an EMBL/GenBank/DDBJ whole genome shotgun (WGS) entry which is preliminary data.</text>
</comment>
<dbReference type="NCBIfam" id="TIGR03170">
    <property type="entry name" value="flgA_cterm"/>
    <property type="match status" value="1"/>
</dbReference>
<keyword evidence="3" id="KW-0282">Flagellum</keyword>
<dbReference type="Proteomes" id="UP000588068">
    <property type="component" value="Unassembled WGS sequence"/>
</dbReference>
<feature type="domain" description="Flagella basal body P-ring formation protein FlgA SAF" evidence="2">
    <location>
        <begin position="115"/>
        <end position="236"/>
    </location>
</feature>
<feature type="signal peptide" evidence="1">
    <location>
        <begin position="1"/>
        <end position="20"/>
    </location>
</feature>
<name>A0A841HGF5_9GAMM</name>
<dbReference type="EMBL" id="JACHHZ010000001">
    <property type="protein sequence ID" value="MBB6091165.1"/>
    <property type="molecule type" value="Genomic_DNA"/>
</dbReference>
<comment type="subcellular location">
    <subcellularLocation>
        <location evidence="1">Periplasm</location>
    </subcellularLocation>
</comment>
<reference evidence="3 4" key="1">
    <citation type="submission" date="2020-08" db="EMBL/GenBank/DDBJ databases">
        <title>Genomic Encyclopedia of Type Strains, Phase IV (KMG-IV): sequencing the most valuable type-strain genomes for metagenomic binning, comparative biology and taxonomic classification.</title>
        <authorList>
            <person name="Goeker M."/>
        </authorList>
    </citation>
    <scope>NUCLEOTIDE SEQUENCE [LARGE SCALE GENOMIC DNA]</scope>
    <source>
        <strain evidence="3 4">DSM 26723</strain>
    </source>
</reference>
<keyword evidence="1" id="KW-0732">Signal</keyword>
<dbReference type="AlphaFoldDB" id="A0A841HGF5"/>